<accession>A0A3G8ZW00</accession>
<evidence type="ECO:0000313" key="3">
    <source>
        <dbReference type="Proteomes" id="UP000268084"/>
    </source>
</evidence>
<reference evidence="2 3" key="1">
    <citation type="submission" date="2018-11" db="EMBL/GenBank/DDBJ databases">
        <authorList>
            <person name="Da X."/>
        </authorList>
    </citation>
    <scope>NUCLEOTIDE SEQUENCE [LARGE SCALE GENOMIC DNA]</scope>
    <source>
        <strain evidence="2 3">S14-144</strain>
    </source>
</reference>
<dbReference type="AlphaFoldDB" id="A0A3G8ZW00"/>
<reference evidence="2 3" key="2">
    <citation type="submission" date="2018-12" db="EMBL/GenBank/DDBJ databases">
        <title>Nakamurella antarcticus sp. nov., isolated from Antarctica South Shetland Islands soil.</title>
        <authorList>
            <person name="Peng F."/>
        </authorList>
    </citation>
    <scope>NUCLEOTIDE SEQUENCE [LARGE SCALE GENOMIC DNA]</scope>
    <source>
        <strain evidence="2 3">S14-144</strain>
    </source>
</reference>
<evidence type="ECO:0008006" key="4">
    <source>
        <dbReference type="Google" id="ProtNLM"/>
    </source>
</evidence>
<proteinExistence type="predicted"/>
<dbReference type="KEGG" id="nak:EH165_06370"/>
<dbReference type="EMBL" id="CP034170">
    <property type="protein sequence ID" value="AZI57831.1"/>
    <property type="molecule type" value="Genomic_DNA"/>
</dbReference>
<sequence>MTVALSVVLVSGCGPDQGSAISTLAAPAVSSGAPAVDSPSPADAPESGQPGEPISGAASSEPSPETGGSAAAEGAAAEGPAAEEPAAEDPAPEAVSEFCALFSGEEISKILGAGDFQSAKDVSVSGPSCVYGNPMYLYTVLTSTEDVSSYYEGDLEGLSPADARARLASDMSIVLQDPVISSGTVGDSESVLIVEPPSIVGPSGTAGVVADGRVMQVSVTGTELGADGTTLSQKANEILVMLRDRLK</sequence>
<feature type="compositionally biased region" description="Low complexity" evidence="1">
    <location>
        <begin position="26"/>
        <end position="48"/>
    </location>
</feature>
<dbReference type="RefSeq" id="WP_124798599.1">
    <property type="nucleotide sequence ID" value="NZ_CP034170.1"/>
</dbReference>
<organism evidence="2 3">
    <name type="scientific">Nakamurella antarctica</name>
    <dbReference type="NCBI Taxonomy" id="1902245"/>
    <lineage>
        <taxon>Bacteria</taxon>
        <taxon>Bacillati</taxon>
        <taxon>Actinomycetota</taxon>
        <taxon>Actinomycetes</taxon>
        <taxon>Nakamurellales</taxon>
        <taxon>Nakamurellaceae</taxon>
        <taxon>Nakamurella</taxon>
    </lineage>
</organism>
<evidence type="ECO:0000313" key="2">
    <source>
        <dbReference type="EMBL" id="AZI57831.1"/>
    </source>
</evidence>
<evidence type="ECO:0000256" key="1">
    <source>
        <dbReference type="SAM" id="MobiDB-lite"/>
    </source>
</evidence>
<feature type="compositionally biased region" description="Low complexity" evidence="1">
    <location>
        <begin position="64"/>
        <end position="84"/>
    </location>
</feature>
<name>A0A3G8ZW00_9ACTN</name>
<keyword evidence="3" id="KW-1185">Reference proteome</keyword>
<feature type="region of interest" description="Disordered" evidence="1">
    <location>
        <begin position="26"/>
        <end position="93"/>
    </location>
</feature>
<dbReference type="Proteomes" id="UP000268084">
    <property type="component" value="Chromosome"/>
</dbReference>
<gene>
    <name evidence="2" type="ORF">EH165_06370</name>
</gene>
<protein>
    <recommendedName>
        <fullName evidence="4">DUF3558 domain-containing protein</fullName>
    </recommendedName>
</protein>